<organism evidence="2 3">
    <name type="scientific">Neptuniibacter caesariensis</name>
    <dbReference type="NCBI Taxonomy" id="207954"/>
    <lineage>
        <taxon>Bacteria</taxon>
        <taxon>Pseudomonadati</taxon>
        <taxon>Pseudomonadota</taxon>
        <taxon>Gammaproteobacteria</taxon>
        <taxon>Oceanospirillales</taxon>
        <taxon>Oceanospirillaceae</taxon>
        <taxon>Neptuniibacter</taxon>
    </lineage>
</organism>
<proteinExistence type="predicted"/>
<gene>
    <name evidence="2" type="ORF">CSA61_01660</name>
</gene>
<dbReference type="InterPro" id="IPR052165">
    <property type="entry name" value="Membrane_assoc_protease"/>
</dbReference>
<reference evidence="2 3" key="1">
    <citation type="submission" date="2017-10" db="EMBL/GenBank/DDBJ databases">
        <title>Novel microbial diversity and functional potential in the marine mammal oral microbiome.</title>
        <authorList>
            <person name="Dudek N.K."/>
            <person name="Sun C.L."/>
            <person name="Burstein D."/>
            <person name="Kantor R.S."/>
            <person name="Aliaga Goltsman D.S."/>
            <person name="Bik E.M."/>
            <person name="Thomas B.C."/>
            <person name="Banfield J.F."/>
            <person name="Relman D.A."/>
        </authorList>
    </citation>
    <scope>NUCLEOTIDE SEQUENCE [LARGE SCALE GENOMIC DNA]</scope>
    <source>
        <strain evidence="2">DOLJORAL78_49_30</strain>
    </source>
</reference>
<dbReference type="EMBL" id="PDSG01000005">
    <property type="protein sequence ID" value="PIE20616.1"/>
    <property type="molecule type" value="Genomic_DNA"/>
</dbReference>
<keyword evidence="1" id="KW-0812">Transmembrane</keyword>
<dbReference type="AlphaFoldDB" id="A0A2G6JB43"/>
<feature type="transmembrane region" description="Helical" evidence="1">
    <location>
        <begin position="55"/>
        <end position="75"/>
    </location>
</feature>
<evidence type="ECO:0000256" key="1">
    <source>
        <dbReference type="SAM" id="Phobius"/>
    </source>
</evidence>
<comment type="caution">
    <text evidence="2">The sequence shown here is derived from an EMBL/GenBank/DDBJ whole genome shotgun (WGS) entry which is preliminary data.</text>
</comment>
<protein>
    <submittedName>
        <fullName evidence="2">Uncharacterized protein</fullName>
    </submittedName>
</protein>
<dbReference type="PANTHER" id="PTHR33507:SF3">
    <property type="entry name" value="INNER MEMBRANE PROTEIN YBBJ"/>
    <property type="match status" value="1"/>
</dbReference>
<dbReference type="Gene3D" id="2.40.50.140">
    <property type="entry name" value="Nucleic acid-binding proteins"/>
    <property type="match status" value="1"/>
</dbReference>
<evidence type="ECO:0000313" key="3">
    <source>
        <dbReference type="Proteomes" id="UP000242733"/>
    </source>
</evidence>
<dbReference type="InterPro" id="IPR012340">
    <property type="entry name" value="NA-bd_OB-fold"/>
</dbReference>
<dbReference type="PANTHER" id="PTHR33507">
    <property type="entry name" value="INNER MEMBRANE PROTEIN YBBJ"/>
    <property type="match status" value="1"/>
</dbReference>
<dbReference type="GO" id="GO:0005886">
    <property type="term" value="C:plasma membrane"/>
    <property type="evidence" value="ECO:0007669"/>
    <property type="project" value="TreeGrafter"/>
</dbReference>
<accession>A0A2G6JB43</accession>
<keyword evidence="1" id="KW-1133">Transmembrane helix</keyword>
<dbReference type="Proteomes" id="UP000242733">
    <property type="component" value="Unassembled WGS sequence"/>
</dbReference>
<keyword evidence="1" id="KW-0472">Membrane</keyword>
<sequence>MEWLDTHVVYWHWFVLGALLIILEAFAPGFIFLWFGISAAVIALLASYFDLTFTAQLLIWSALSLFSIFFMRMYIRKKDSLDYNRGNAEKELISQIGIVIVTNVGKDFGVLRFPSPVFGEDQWEFECEDDLDAGDKVIVTAILDNRLTVHKHD</sequence>
<evidence type="ECO:0000313" key="2">
    <source>
        <dbReference type="EMBL" id="PIE20616.1"/>
    </source>
</evidence>
<name>A0A2G6JB43_NEPCE</name>